<sequence length="156" mass="18284">MPGIHLNHHVSWDNLFELCYVYEDPGITLPVCECGQIAVRNKKVQHQLKNRQYLADKLCTAADCKAVGEKLFRKTEKRKLIIPGGVDTYIYTFSLFKNRNEPNLARFTKNFSAAIKEFAETERKKIKERNVFEPEEDVEQYCDDIEKKLREDGKWP</sequence>
<evidence type="ECO:0000313" key="1">
    <source>
        <dbReference type="Proteomes" id="UP000887579"/>
    </source>
</evidence>
<dbReference type="WBParaSite" id="ES5_v2.g27883.t1">
    <property type="protein sequence ID" value="ES5_v2.g27883.t1"/>
    <property type="gene ID" value="ES5_v2.g27883"/>
</dbReference>
<organism evidence="1 2">
    <name type="scientific">Panagrolaimus sp. ES5</name>
    <dbReference type="NCBI Taxonomy" id="591445"/>
    <lineage>
        <taxon>Eukaryota</taxon>
        <taxon>Metazoa</taxon>
        <taxon>Ecdysozoa</taxon>
        <taxon>Nematoda</taxon>
        <taxon>Chromadorea</taxon>
        <taxon>Rhabditida</taxon>
        <taxon>Tylenchina</taxon>
        <taxon>Panagrolaimomorpha</taxon>
        <taxon>Panagrolaimoidea</taxon>
        <taxon>Panagrolaimidae</taxon>
        <taxon>Panagrolaimus</taxon>
    </lineage>
</organism>
<protein>
    <submittedName>
        <fullName evidence="2">Uncharacterized protein</fullName>
    </submittedName>
</protein>
<accession>A0AC34GDQ4</accession>
<evidence type="ECO:0000313" key="2">
    <source>
        <dbReference type="WBParaSite" id="ES5_v2.g27883.t1"/>
    </source>
</evidence>
<reference evidence="2" key="1">
    <citation type="submission" date="2022-11" db="UniProtKB">
        <authorList>
            <consortium name="WormBaseParasite"/>
        </authorList>
    </citation>
    <scope>IDENTIFICATION</scope>
</reference>
<dbReference type="Proteomes" id="UP000887579">
    <property type="component" value="Unplaced"/>
</dbReference>
<name>A0AC34GDQ4_9BILA</name>
<proteinExistence type="predicted"/>